<sequence length="353" mass="38257">MAVIPKIFVTGITGYVGGDAIYALLTKYPSWESSISVLIRNAERGKLIQKAWPGMRLVVGGLDDVELLQSEALQADIILNFADSDHPPSASALARGAQLHPPNRPAFIIHTSGTGILTWKTVQSRTFGELEDKEYDDWDGIEEVTSLPDHAAHRNVDKIFLEAGGDDSSYVRTAIVCPPTIYGVGRGPANTRSQQLYDLTAITLKLGISKRVGKGENRQTHIHVHDLSDLYVLLIEAATQGGGKATWGPKGYYFSSRGQEHAWGEVAASIAKVAHELGYIASDTVSEFSAEESNRSAGHAPASLVFGGNAREKSIRARKLLGWAPNRGSLFDEIREAVESEASRLGLERNISP</sequence>
<reference evidence="1 2" key="1">
    <citation type="submission" date="2017-02" db="EMBL/GenBank/DDBJ databases">
        <title>Genomes of Trichoderma spp. with biocontrol activity.</title>
        <authorList>
            <person name="Gardiner D."/>
            <person name="Kazan K."/>
            <person name="Vos C."/>
            <person name="Harvey P."/>
        </authorList>
    </citation>
    <scope>NUCLEOTIDE SEQUENCE [LARGE SCALE GENOMIC DNA]</scope>
    <source>
        <strain evidence="1 2">A5MH</strain>
    </source>
</reference>
<dbReference type="GO" id="GO:0005737">
    <property type="term" value="C:cytoplasm"/>
    <property type="evidence" value="ECO:0007669"/>
    <property type="project" value="TreeGrafter"/>
</dbReference>
<dbReference type="InterPro" id="IPR051783">
    <property type="entry name" value="NAD(P)-dependent_oxidoreduct"/>
</dbReference>
<dbReference type="SUPFAM" id="SSF51735">
    <property type="entry name" value="NAD(P)-binding Rossmann-fold domains"/>
    <property type="match status" value="1"/>
</dbReference>
<dbReference type="PANTHER" id="PTHR48079:SF6">
    <property type="entry name" value="NAD(P)-BINDING DOMAIN-CONTAINING PROTEIN-RELATED"/>
    <property type="match status" value="1"/>
</dbReference>
<dbReference type="InterPro" id="IPR036291">
    <property type="entry name" value="NAD(P)-bd_dom_sf"/>
</dbReference>
<dbReference type="GO" id="GO:0004029">
    <property type="term" value="F:aldehyde dehydrogenase (NAD+) activity"/>
    <property type="evidence" value="ECO:0007669"/>
    <property type="project" value="TreeGrafter"/>
</dbReference>
<accession>A0A2K0TQP0</accession>
<gene>
    <name evidence="1" type="ORF">TGAMA5MH_00882</name>
</gene>
<dbReference type="OrthoDB" id="2130169at2759"/>
<comment type="caution">
    <text evidence="1">The sequence shown here is derived from an EMBL/GenBank/DDBJ whole genome shotgun (WGS) entry which is preliminary data.</text>
</comment>
<dbReference type="Gene3D" id="3.40.50.720">
    <property type="entry name" value="NAD(P)-binding Rossmann-like Domain"/>
    <property type="match status" value="1"/>
</dbReference>
<dbReference type="AlphaFoldDB" id="A0A2K0TQP0"/>
<name>A0A2K0TQP0_9HYPO</name>
<dbReference type="EMBL" id="MTYH01000012">
    <property type="protein sequence ID" value="PNP47830.1"/>
    <property type="molecule type" value="Genomic_DNA"/>
</dbReference>
<protein>
    <recommendedName>
        <fullName evidence="3">NAD-dependent epimerase/dehydratase domain-containing protein</fullName>
    </recommendedName>
</protein>
<evidence type="ECO:0000313" key="2">
    <source>
        <dbReference type="Proteomes" id="UP000236546"/>
    </source>
</evidence>
<dbReference type="PANTHER" id="PTHR48079">
    <property type="entry name" value="PROTEIN YEEZ"/>
    <property type="match status" value="1"/>
</dbReference>
<organism evidence="1 2">
    <name type="scientific">Trichoderma gamsii</name>
    <dbReference type="NCBI Taxonomy" id="398673"/>
    <lineage>
        <taxon>Eukaryota</taxon>
        <taxon>Fungi</taxon>
        <taxon>Dikarya</taxon>
        <taxon>Ascomycota</taxon>
        <taxon>Pezizomycotina</taxon>
        <taxon>Sordariomycetes</taxon>
        <taxon>Hypocreomycetidae</taxon>
        <taxon>Hypocreales</taxon>
        <taxon>Hypocreaceae</taxon>
        <taxon>Trichoderma</taxon>
    </lineage>
</organism>
<evidence type="ECO:0008006" key="3">
    <source>
        <dbReference type="Google" id="ProtNLM"/>
    </source>
</evidence>
<dbReference type="Proteomes" id="UP000236546">
    <property type="component" value="Unassembled WGS sequence"/>
</dbReference>
<evidence type="ECO:0000313" key="1">
    <source>
        <dbReference type="EMBL" id="PNP47830.1"/>
    </source>
</evidence>
<proteinExistence type="predicted"/>